<evidence type="ECO:0000313" key="5">
    <source>
        <dbReference type="Proteomes" id="UP001107558"/>
    </source>
</evidence>
<dbReference type="PANTHER" id="PTHR10334">
    <property type="entry name" value="CYSTEINE-RICH SECRETORY PROTEIN-RELATED"/>
    <property type="match status" value="1"/>
</dbReference>
<proteinExistence type="predicted"/>
<dbReference type="InterPro" id="IPR035940">
    <property type="entry name" value="CAP_sf"/>
</dbReference>
<dbReference type="OrthoDB" id="414826at2759"/>
<protein>
    <recommendedName>
        <fullName evidence="3">SCP domain-containing protein</fullName>
    </recommendedName>
</protein>
<dbReference type="InterPro" id="IPR014044">
    <property type="entry name" value="CAP_dom"/>
</dbReference>
<accession>A0A9J6CQT9</accession>
<dbReference type="EMBL" id="JADBJN010000001">
    <property type="protein sequence ID" value="KAG5684698.1"/>
    <property type="molecule type" value="Genomic_DNA"/>
</dbReference>
<dbReference type="AlphaFoldDB" id="A0A9J6CQT9"/>
<name>A0A9J6CQT9_POLVA</name>
<evidence type="ECO:0000256" key="2">
    <source>
        <dbReference type="ARBA" id="ARBA00022525"/>
    </source>
</evidence>
<evidence type="ECO:0000259" key="3">
    <source>
        <dbReference type="SMART" id="SM00198"/>
    </source>
</evidence>
<dbReference type="InterPro" id="IPR001283">
    <property type="entry name" value="CRISP-related"/>
</dbReference>
<sequence length="437" mass="49440">MFDIRPSAAELMITKHNEIRQLIASGNHDNFEKAARIPEIRWNDDLAYTAVCHVKTCMNGFDMCRNTLISRNVSQNIYRESNFTLTTIENLFSRAFNKWNKEAKIASLAHISKFIGSPNIGNFTQIIHETAYKMGCAAAWWTEFDKYEFEVVCNYNAGNSRGRKVYLAGDLKCTTGTSPKYPHLCSVDEPPVMQNCSLAFLNLCDDWCNKKLCPKKGPHICCNFKGKFASHCPRKIEILENTPEAIEVLLHEHNLVREKVASGKLKFDRAARMRVLTWSTKLAYLAECNIKSCLESHDKCRNTEELSYVNQNIYSGTALDPITPQTLYPRCLKKWFDEANKAGKSDLNNYQGKSSIGHFTQLIHETATEVGCATSWWPEGRKFGFKVTCNYNAGNFLGRKVYLPGRLNCTTGNSAKYPSLCSVNEPQISHDCSLAKA</sequence>
<reference evidence="4" key="1">
    <citation type="submission" date="2021-03" db="EMBL/GenBank/DDBJ databases">
        <title>Chromosome level genome of the anhydrobiotic midge Polypedilum vanderplanki.</title>
        <authorList>
            <person name="Yoshida Y."/>
            <person name="Kikawada T."/>
            <person name="Gusev O."/>
        </authorList>
    </citation>
    <scope>NUCLEOTIDE SEQUENCE</scope>
    <source>
        <strain evidence="4">NIAS01</strain>
        <tissue evidence="4">Whole body or cell culture</tissue>
    </source>
</reference>
<dbReference type="Gene3D" id="3.40.33.10">
    <property type="entry name" value="CAP"/>
    <property type="match status" value="2"/>
</dbReference>
<dbReference type="GO" id="GO:0005576">
    <property type="term" value="C:extracellular region"/>
    <property type="evidence" value="ECO:0007669"/>
    <property type="project" value="UniProtKB-SubCell"/>
</dbReference>
<feature type="domain" description="SCP" evidence="3">
    <location>
        <begin position="7"/>
        <end position="162"/>
    </location>
</feature>
<dbReference type="Proteomes" id="UP001107558">
    <property type="component" value="Chromosome 1"/>
</dbReference>
<comment type="caution">
    <text evidence="4">The sequence shown here is derived from an EMBL/GenBank/DDBJ whole genome shotgun (WGS) entry which is preliminary data.</text>
</comment>
<gene>
    <name evidence="4" type="ORF">PVAND_013912</name>
</gene>
<organism evidence="4 5">
    <name type="scientific">Polypedilum vanderplanki</name>
    <name type="common">Sleeping chironomid midge</name>
    <dbReference type="NCBI Taxonomy" id="319348"/>
    <lineage>
        <taxon>Eukaryota</taxon>
        <taxon>Metazoa</taxon>
        <taxon>Ecdysozoa</taxon>
        <taxon>Arthropoda</taxon>
        <taxon>Hexapoda</taxon>
        <taxon>Insecta</taxon>
        <taxon>Pterygota</taxon>
        <taxon>Neoptera</taxon>
        <taxon>Endopterygota</taxon>
        <taxon>Diptera</taxon>
        <taxon>Nematocera</taxon>
        <taxon>Chironomoidea</taxon>
        <taxon>Chironomidae</taxon>
        <taxon>Chironominae</taxon>
        <taxon>Polypedilum</taxon>
        <taxon>Polypedilum</taxon>
    </lineage>
</organism>
<dbReference type="SUPFAM" id="SSF55797">
    <property type="entry name" value="PR-1-like"/>
    <property type="match status" value="2"/>
</dbReference>
<keyword evidence="5" id="KW-1185">Reference proteome</keyword>
<keyword evidence="2" id="KW-0964">Secreted</keyword>
<dbReference type="CDD" id="cd05380">
    <property type="entry name" value="CAP_euk"/>
    <property type="match status" value="2"/>
</dbReference>
<evidence type="ECO:0000256" key="1">
    <source>
        <dbReference type="ARBA" id="ARBA00004613"/>
    </source>
</evidence>
<feature type="domain" description="SCP" evidence="3">
    <location>
        <begin position="244"/>
        <end position="398"/>
    </location>
</feature>
<comment type="subcellular location">
    <subcellularLocation>
        <location evidence="1">Secreted</location>
    </subcellularLocation>
</comment>
<evidence type="ECO:0000313" key="4">
    <source>
        <dbReference type="EMBL" id="KAG5684698.1"/>
    </source>
</evidence>
<dbReference type="Pfam" id="PF00188">
    <property type="entry name" value="CAP"/>
    <property type="match status" value="2"/>
</dbReference>
<dbReference type="SMART" id="SM00198">
    <property type="entry name" value="SCP"/>
    <property type="match status" value="2"/>
</dbReference>